<reference evidence="10 11" key="1">
    <citation type="submission" date="2015-06" db="EMBL/GenBank/DDBJ databases">
        <title>Draft genome sequence of the purine-degrading Clostridium cylindrosporum HC-1 (DSM 605).</title>
        <authorList>
            <person name="Poehlein A."/>
            <person name="Schiel-Bengelsdorf B."/>
            <person name="Bengelsdorf F."/>
            <person name="Daniel R."/>
            <person name="Duerre P."/>
        </authorList>
    </citation>
    <scope>NUCLEOTIDE SEQUENCE [LARGE SCALE GENOMIC DNA]</scope>
    <source>
        <strain evidence="10 11">DSM 605</strain>
    </source>
</reference>
<evidence type="ECO:0000256" key="2">
    <source>
        <dbReference type="ARBA" id="ARBA00007886"/>
    </source>
</evidence>
<name>A0A0J8DAE0_CLOCY</name>
<keyword evidence="6" id="KW-0564">Palmitate</keyword>
<evidence type="ECO:0000256" key="5">
    <source>
        <dbReference type="ARBA" id="ARBA00023136"/>
    </source>
</evidence>
<keyword evidence="11" id="KW-1185">Reference proteome</keyword>
<dbReference type="Pfam" id="PF25198">
    <property type="entry name" value="Spore_GerAC_N"/>
    <property type="match status" value="1"/>
</dbReference>
<evidence type="ECO:0000313" key="10">
    <source>
        <dbReference type="EMBL" id="KMT22817.1"/>
    </source>
</evidence>
<dbReference type="EMBL" id="LFVU01000004">
    <property type="protein sequence ID" value="KMT22817.1"/>
    <property type="molecule type" value="Genomic_DNA"/>
</dbReference>
<evidence type="ECO:0000313" key="11">
    <source>
        <dbReference type="Proteomes" id="UP000036756"/>
    </source>
</evidence>
<comment type="caution">
    <text evidence="10">The sequence shown here is derived from an EMBL/GenBank/DDBJ whole genome shotgun (WGS) entry which is preliminary data.</text>
</comment>
<gene>
    <name evidence="10" type="primary">gerB</name>
    <name evidence="10" type="ORF">CLCY_5c00560</name>
</gene>
<dbReference type="Pfam" id="PF05504">
    <property type="entry name" value="Spore_GerAC"/>
    <property type="match status" value="1"/>
</dbReference>
<proteinExistence type="inferred from homology"/>
<dbReference type="PANTHER" id="PTHR35789:SF1">
    <property type="entry name" value="SPORE GERMINATION PROTEIN B3"/>
    <property type="match status" value="1"/>
</dbReference>
<feature type="domain" description="Spore germination protein N-terminal" evidence="9">
    <location>
        <begin position="29"/>
        <end position="212"/>
    </location>
</feature>
<comment type="subcellular location">
    <subcellularLocation>
        <location evidence="1">Membrane</location>
        <topology evidence="1">Lipid-anchor</topology>
    </subcellularLocation>
</comment>
<dbReference type="InterPro" id="IPR038501">
    <property type="entry name" value="Spore_GerAC_C_sf"/>
</dbReference>
<evidence type="ECO:0000259" key="9">
    <source>
        <dbReference type="Pfam" id="PF25198"/>
    </source>
</evidence>
<keyword evidence="7" id="KW-0449">Lipoprotein</keyword>
<evidence type="ECO:0000256" key="7">
    <source>
        <dbReference type="ARBA" id="ARBA00023288"/>
    </source>
</evidence>
<keyword evidence="4" id="KW-0732">Signal</keyword>
<evidence type="ECO:0000256" key="4">
    <source>
        <dbReference type="ARBA" id="ARBA00022729"/>
    </source>
</evidence>
<dbReference type="PATRIC" id="fig|1121307.3.peg.1988"/>
<keyword evidence="5" id="KW-0472">Membrane</keyword>
<evidence type="ECO:0000256" key="1">
    <source>
        <dbReference type="ARBA" id="ARBA00004635"/>
    </source>
</evidence>
<dbReference type="Gene3D" id="3.30.300.210">
    <property type="entry name" value="Nutrient germinant receptor protein C, domain 3"/>
    <property type="match status" value="1"/>
</dbReference>
<dbReference type="OrthoDB" id="2569624at2"/>
<dbReference type="InterPro" id="IPR008844">
    <property type="entry name" value="Spore_GerAC-like"/>
</dbReference>
<protein>
    <submittedName>
        <fullName evidence="10">Spore germination protein B</fullName>
    </submittedName>
</protein>
<dbReference type="InterPro" id="IPR046953">
    <property type="entry name" value="Spore_GerAC-like_C"/>
</dbReference>
<keyword evidence="3" id="KW-0309">Germination</keyword>
<dbReference type="Proteomes" id="UP000036756">
    <property type="component" value="Unassembled WGS sequence"/>
</dbReference>
<dbReference type="AlphaFoldDB" id="A0A0J8DAE0"/>
<sequence>MKSIKLNRLKAILLIIILTLPLFLTSCWDKIEINDRAFVNTIMIEKNFVRKESRFIASQFYKRDINQLFITFGIANASEAESAIKSYTHSVAAVSMSHAWEKLSSELSREPFFGHTKLIILGRELMEDPDLLKEVLDYFERDKTIDREIRIVAAENTNLTLQGLKPPTENLYSTFVSGTMNQENRLSFVISMNIGRVFNDLRSYNGRTILPVAGMENRKVNLSKIAFVDKYKIDKIADPREIRGYKIFQAQNVNLREYIRINKDLFVFKLTGIDRKISYVKGGKVPKYHIRYVFEGNLESNKFGQDVFNDKTRKKMEEEVHNLMKGQLEETIHYFQDILGKDYLGFDNYTKKFHPSEYKKYKNWDKAFQKAEINFDIEVRLLMYSDVK</sequence>
<feature type="domain" description="Spore germination GerAC-like C-terminal" evidence="8">
    <location>
        <begin position="225"/>
        <end position="381"/>
    </location>
</feature>
<dbReference type="GO" id="GO:0009847">
    <property type="term" value="P:spore germination"/>
    <property type="evidence" value="ECO:0007669"/>
    <property type="project" value="InterPro"/>
</dbReference>
<dbReference type="STRING" id="1121307.CLCY_5c00560"/>
<organism evidence="10 11">
    <name type="scientific">Clostridium cylindrosporum DSM 605</name>
    <dbReference type="NCBI Taxonomy" id="1121307"/>
    <lineage>
        <taxon>Bacteria</taxon>
        <taxon>Bacillati</taxon>
        <taxon>Bacillota</taxon>
        <taxon>Clostridia</taxon>
        <taxon>Eubacteriales</taxon>
        <taxon>Clostridiaceae</taxon>
        <taxon>Clostridium</taxon>
    </lineage>
</organism>
<dbReference type="InterPro" id="IPR057336">
    <property type="entry name" value="GerAC_N"/>
</dbReference>
<evidence type="ECO:0000256" key="3">
    <source>
        <dbReference type="ARBA" id="ARBA00022544"/>
    </source>
</evidence>
<dbReference type="PROSITE" id="PS51257">
    <property type="entry name" value="PROKAR_LIPOPROTEIN"/>
    <property type="match status" value="1"/>
</dbReference>
<dbReference type="NCBIfam" id="TIGR02887">
    <property type="entry name" value="spore_ger_x_C"/>
    <property type="match status" value="1"/>
</dbReference>
<dbReference type="RefSeq" id="WP_048569553.1">
    <property type="nucleotide sequence ID" value="NZ_LFVU01000004.1"/>
</dbReference>
<dbReference type="PANTHER" id="PTHR35789">
    <property type="entry name" value="SPORE GERMINATION PROTEIN B3"/>
    <property type="match status" value="1"/>
</dbReference>
<evidence type="ECO:0000259" key="8">
    <source>
        <dbReference type="Pfam" id="PF05504"/>
    </source>
</evidence>
<accession>A0A0J8DAE0</accession>
<dbReference type="GO" id="GO:0016020">
    <property type="term" value="C:membrane"/>
    <property type="evidence" value="ECO:0007669"/>
    <property type="project" value="UniProtKB-SubCell"/>
</dbReference>
<comment type="similarity">
    <text evidence="2">Belongs to the GerABKC lipoprotein family.</text>
</comment>
<evidence type="ECO:0000256" key="6">
    <source>
        <dbReference type="ARBA" id="ARBA00023139"/>
    </source>
</evidence>